<dbReference type="InterPro" id="IPR052390">
    <property type="entry name" value="tRNA_nt/polyA_polymerase"/>
</dbReference>
<organism evidence="9">
    <name type="scientific">marine metagenome</name>
    <dbReference type="NCBI Taxonomy" id="408172"/>
    <lineage>
        <taxon>unclassified sequences</taxon>
        <taxon>metagenomes</taxon>
        <taxon>ecological metagenomes</taxon>
    </lineage>
</organism>
<keyword evidence="3" id="KW-0808">Transferase</keyword>
<reference evidence="9" key="1">
    <citation type="submission" date="2018-05" db="EMBL/GenBank/DDBJ databases">
        <authorList>
            <person name="Lanie J.A."/>
            <person name="Ng W.-L."/>
            <person name="Kazmierczak K.M."/>
            <person name="Andrzejewski T.M."/>
            <person name="Davidsen T.M."/>
            <person name="Wayne K.J."/>
            <person name="Tettelin H."/>
            <person name="Glass J.I."/>
            <person name="Rusch D."/>
            <person name="Podicherti R."/>
            <person name="Tsui H.-C.T."/>
            <person name="Winkler M.E."/>
        </authorList>
    </citation>
    <scope>NUCLEOTIDE SEQUENCE</scope>
</reference>
<evidence type="ECO:0000256" key="5">
    <source>
        <dbReference type="ARBA" id="ARBA00022741"/>
    </source>
</evidence>
<keyword evidence="5" id="KW-0547">Nucleotide-binding</keyword>
<dbReference type="GO" id="GO:0000166">
    <property type="term" value="F:nucleotide binding"/>
    <property type="evidence" value="ECO:0007669"/>
    <property type="project" value="UniProtKB-KW"/>
</dbReference>
<evidence type="ECO:0000256" key="6">
    <source>
        <dbReference type="ARBA" id="ARBA00022842"/>
    </source>
</evidence>
<dbReference type="PANTHER" id="PTHR47788:SF1">
    <property type="entry name" value="A-ADDING TRNA NUCLEOTIDYLTRANSFERASE"/>
    <property type="match status" value="1"/>
</dbReference>
<dbReference type="EMBL" id="UINC01224478">
    <property type="protein sequence ID" value="SVE54117.1"/>
    <property type="molecule type" value="Genomic_DNA"/>
</dbReference>
<evidence type="ECO:0000256" key="1">
    <source>
        <dbReference type="ARBA" id="ARBA00001946"/>
    </source>
</evidence>
<gene>
    <name evidence="9" type="ORF">METZ01_LOCUS506971</name>
</gene>
<evidence type="ECO:0000256" key="4">
    <source>
        <dbReference type="ARBA" id="ARBA00022723"/>
    </source>
</evidence>
<dbReference type="GO" id="GO:0046872">
    <property type="term" value="F:metal ion binding"/>
    <property type="evidence" value="ECO:0007669"/>
    <property type="project" value="UniProtKB-KW"/>
</dbReference>
<keyword evidence="2" id="KW-0819">tRNA processing</keyword>
<dbReference type="GO" id="GO:0008033">
    <property type="term" value="P:tRNA processing"/>
    <property type="evidence" value="ECO:0007669"/>
    <property type="project" value="UniProtKB-KW"/>
</dbReference>
<feature type="non-terminal residue" evidence="9">
    <location>
        <position position="232"/>
    </location>
</feature>
<evidence type="ECO:0000256" key="2">
    <source>
        <dbReference type="ARBA" id="ARBA00022694"/>
    </source>
</evidence>
<evidence type="ECO:0000259" key="8">
    <source>
        <dbReference type="Pfam" id="PF12627"/>
    </source>
</evidence>
<dbReference type="GO" id="GO:0003723">
    <property type="term" value="F:RNA binding"/>
    <property type="evidence" value="ECO:0007669"/>
    <property type="project" value="UniProtKB-KW"/>
</dbReference>
<evidence type="ECO:0000313" key="9">
    <source>
        <dbReference type="EMBL" id="SVE54117.1"/>
    </source>
</evidence>
<dbReference type="AlphaFoldDB" id="A0A383EB84"/>
<evidence type="ECO:0000256" key="3">
    <source>
        <dbReference type="ARBA" id="ARBA00022695"/>
    </source>
</evidence>
<protein>
    <recommendedName>
        <fullName evidence="8">tRNA nucleotidyltransferase/poly(A) polymerase RNA and SrmB- binding domain-containing protein</fullName>
    </recommendedName>
</protein>
<dbReference type="Pfam" id="PF12627">
    <property type="entry name" value="PolyA_pol_RNAbd"/>
    <property type="match status" value="1"/>
</dbReference>
<comment type="cofactor">
    <cofactor evidence="1">
        <name>Mg(2+)</name>
        <dbReference type="ChEBI" id="CHEBI:18420"/>
    </cofactor>
</comment>
<accession>A0A383EB84</accession>
<sequence>QRFGFCVEGQTQSYIEKAVEDNLIGQLSGDRLINEIKLLLSEPEPVRCVNRMKEFLLLQKIAPEIFGEDFNWIIMERVRDALAWANTISLPRKPEAWFVYLYILFMVKKDDVFERMMMRIHFPGNIYDRMCSNRERFAKAMLDLNKDRELKPSEVYDIFSNQSSEGVVLLLSTYPGNRVKKYAELYFNQYYASAEIELNGNDLVGMGIKPGPIFDDILKALRDARVNGQIKS</sequence>
<dbReference type="PANTHER" id="PTHR47788">
    <property type="entry name" value="POLYA POLYMERASE"/>
    <property type="match status" value="1"/>
</dbReference>
<evidence type="ECO:0000256" key="7">
    <source>
        <dbReference type="ARBA" id="ARBA00022884"/>
    </source>
</evidence>
<feature type="non-terminal residue" evidence="9">
    <location>
        <position position="1"/>
    </location>
</feature>
<name>A0A383EB84_9ZZZZ</name>
<dbReference type="Gene3D" id="1.10.3090.10">
    <property type="entry name" value="cca-adding enzyme, domain 2"/>
    <property type="match status" value="1"/>
</dbReference>
<keyword evidence="7" id="KW-0694">RNA-binding</keyword>
<keyword evidence="4" id="KW-0479">Metal-binding</keyword>
<proteinExistence type="predicted"/>
<dbReference type="InterPro" id="IPR032828">
    <property type="entry name" value="PolyA_RNA-bd"/>
</dbReference>
<dbReference type="SUPFAM" id="SSF81891">
    <property type="entry name" value="Poly A polymerase C-terminal region-like"/>
    <property type="match status" value="1"/>
</dbReference>
<feature type="domain" description="tRNA nucleotidyltransferase/poly(A) polymerase RNA and SrmB- binding" evidence="8">
    <location>
        <begin position="4"/>
        <end position="65"/>
    </location>
</feature>
<keyword evidence="6" id="KW-0460">Magnesium</keyword>
<dbReference type="GO" id="GO:0016779">
    <property type="term" value="F:nucleotidyltransferase activity"/>
    <property type="evidence" value="ECO:0007669"/>
    <property type="project" value="UniProtKB-KW"/>
</dbReference>
<keyword evidence="3" id="KW-0548">Nucleotidyltransferase</keyword>